<dbReference type="EMBL" id="JACHBX010000005">
    <property type="protein sequence ID" value="MBB6136175.1"/>
    <property type="molecule type" value="Genomic_DNA"/>
</dbReference>
<proteinExistence type="predicted"/>
<dbReference type="PANTHER" id="PTHR11614">
    <property type="entry name" value="PHOSPHOLIPASE-RELATED"/>
    <property type="match status" value="1"/>
</dbReference>
<dbReference type="InterPro" id="IPR029058">
    <property type="entry name" value="AB_hydrolase_fold"/>
</dbReference>
<dbReference type="Gene3D" id="3.40.50.1820">
    <property type="entry name" value="alpha/beta hydrolase"/>
    <property type="match status" value="1"/>
</dbReference>
<comment type="caution">
    <text evidence="2">The sequence shown here is derived from an EMBL/GenBank/DDBJ whole genome shotgun (WGS) entry which is preliminary data.</text>
</comment>
<evidence type="ECO:0000313" key="3">
    <source>
        <dbReference type="Proteomes" id="UP000540787"/>
    </source>
</evidence>
<dbReference type="InterPro" id="IPR051044">
    <property type="entry name" value="MAG_DAG_Lipase"/>
</dbReference>
<dbReference type="InterPro" id="IPR017208">
    <property type="entry name" value="UCP037442_abhydr"/>
</dbReference>
<reference evidence="2 3" key="1">
    <citation type="submission" date="2020-08" db="EMBL/GenBank/DDBJ databases">
        <title>The Agave Microbiome: Exploring the role of microbial communities in plant adaptations to desert environments.</title>
        <authorList>
            <person name="Partida-Martinez L.P."/>
        </authorList>
    </citation>
    <scope>NUCLEOTIDE SEQUENCE [LARGE SCALE GENOMIC DNA]</scope>
    <source>
        <strain evidence="2 3">AT3.2</strain>
    </source>
</reference>
<dbReference type="Proteomes" id="UP000540787">
    <property type="component" value="Unassembled WGS sequence"/>
</dbReference>
<gene>
    <name evidence="2" type="ORF">HD842_004352</name>
</gene>
<organism evidence="2 3">
    <name type="scientific">Massilia aurea</name>
    <dbReference type="NCBI Taxonomy" id="373040"/>
    <lineage>
        <taxon>Bacteria</taxon>
        <taxon>Pseudomonadati</taxon>
        <taxon>Pseudomonadota</taxon>
        <taxon>Betaproteobacteria</taxon>
        <taxon>Burkholderiales</taxon>
        <taxon>Oxalobacteraceae</taxon>
        <taxon>Telluria group</taxon>
        <taxon>Massilia</taxon>
    </lineage>
</organism>
<dbReference type="SUPFAM" id="SSF53474">
    <property type="entry name" value="alpha/beta-Hydrolases"/>
    <property type="match status" value="1"/>
</dbReference>
<dbReference type="InterPro" id="IPR022742">
    <property type="entry name" value="Hydrolase_4"/>
</dbReference>
<dbReference type="PIRSF" id="PIRSF037442">
    <property type="entry name" value="UCP037442_abhydr"/>
    <property type="match status" value="1"/>
</dbReference>
<evidence type="ECO:0000313" key="2">
    <source>
        <dbReference type="EMBL" id="MBB6136175.1"/>
    </source>
</evidence>
<accession>A0A7W9X489</accession>
<protein>
    <submittedName>
        <fullName evidence="2">Putative alpha/beta hydrolase</fullName>
    </submittedName>
</protein>
<name>A0A7W9X489_9BURK</name>
<dbReference type="GO" id="GO:0016787">
    <property type="term" value="F:hydrolase activity"/>
    <property type="evidence" value="ECO:0007669"/>
    <property type="project" value="UniProtKB-KW"/>
</dbReference>
<keyword evidence="2" id="KW-0378">Hydrolase</keyword>
<keyword evidence="3" id="KW-1185">Reference proteome</keyword>
<sequence length="305" mass="33813">MNSEPFHITLPADGNIGGSLWTTRGARAVVLLHPGTAVTQRYYESFARYLLTLGLNVVTYDYRGTGRSRPADLRGLTVSMSDWMDDDVGAVTRWAAARFPALPMFAVGHSLGGHALALSEHTNSLRAAVLIAAHAGVTASIRGVAERIKVWTIMRILAPLLCSVLGYMPGRKLGLGEDLPRNVMLQWSRWTTLPRYFFDDPAMDAERRMARVQIPLLVVGFDDDPWANPDAIGMLIAPLVNAKIERHQIAPRDANLPVIGHMGFFRKRSERLWPQIGSWLLEQLRHVDGEPADIADDLQTKQSTT</sequence>
<dbReference type="RefSeq" id="WP_183557290.1">
    <property type="nucleotide sequence ID" value="NZ_JACHBX010000005.1"/>
</dbReference>
<feature type="domain" description="Serine aminopeptidase S33" evidence="1">
    <location>
        <begin position="26"/>
        <end position="151"/>
    </location>
</feature>
<dbReference type="Pfam" id="PF12146">
    <property type="entry name" value="Hydrolase_4"/>
    <property type="match status" value="1"/>
</dbReference>
<dbReference type="AlphaFoldDB" id="A0A7W9X489"/>
<evidence type="ECO:0000259" key="1">
    <source>
        <dbReference type="Pfam" id="PF12146"/>
    </source>
</evidence>